<evidence type="ECO:0000313" key="2">
    <source>
        <dbReference type="Proteomes" id="UP000179807"/>
    </source>
</evidence>
<keyword evidence="2" id="KW-1185">Reference proteome</keyword>
<dbReference type="VEuPathDB" id="TrichDB:TRFO_15209"/>
<reference evidence="1" key="1">
    <citation type="submission" date="2016-10" db="EMBL/GenBank/DDBJ databases">
        <authorList>
            <person name="Benchimol M."/>
            <person name="Almeida L.G."/>
            <person name="Vasconcelos A.T."/>
            <person name="Perreira-Neves A."/>
            <person name="Rosa I.A."/>
            <person name="Tasca T."/>
            <person name="Bogo M.R."/>
            <person name="de Souza W."/>
        </authorList>
    </citation>
    <scope>NUCLEOTIDE SEQUENCE [LARGE SCALE GENOMIC DNA]</scope>
    <source>
        <strain evidence="1">K</strain>
    </source>
</reference>
<dbReference type="EMBL" id="MLAK01000374">
    <property type="protein sequence ID" value="OHT14427.1"/>
    <property type="molecule type" value="Genomic_DNA"/>
</dbReference>
<sequence>MVNSEYNWNHSKCKNLSSFMNDVVIFNKSNPPLEKYSEPVSILFYYQGSCISVIHVPTLKYISETKIKNPDLNIKFDLLKGDYRWRDAILALENYLVPYRIGDIKKINSPTLTYKISIEIFVPLYYLSRKLNFSNLSKYLEISLYSMNQQNIAQIFLQSYEYKLISFSEMNCQLSLILEAEPPIDFYLKSLHFAEVIITLQKKKHHKFVCNWLLSVFEEFSKSRDHFSEVQQLIQNLPVLNSNFAYTIWIFSQFFPSVNGKKVFLPVINEFDFDSSLPLSEDQILWVFENRTNKIISPKIISLVVPYVRSLSKTNPQICSKLFHSVISLNSFDPKNLQTEQIIDLLPLSAHPLTKDDEEIYDNIFNQLSNELKERGISSFLIKNNQKLILTLNWNQLFNTFHIDDAVFIEICYKWLKKYQDFDHENLTQFNSLLENVNEWTIRYPYMIFRIFDLLFKKNQKELTLIIREKLFTSNFEELFQFLLEKNKILSIHKKTLDSLHERTKMFKNEQILFISIIKNFQIENFNHSILLPIYKETFSTTLNLINQIESHSKSIQSENDAIQSENRENANSLSDSIINEILNVGRSIFGSLPISDIISLSKLIPFNSFFSQGAPVNSMNEDKVLFYATLSQNYEPLLINVPQLSFRTVSSFFEPVQFQFDPKVDSFSKLISKNKVTFDFNKWLTISIPRFVYHSITTVAVFVMSDTNQNFVNLLKRSFDFVGIRNIRVIFPDQDKMTVPDDCPILLIKPLLHGIDFPLKSMIAYFMSRKQPFAMNANAFKAAIHENPQFMPNLLTFDHDNLTKIEWNEPSPGFLPSIENLPILPLNQIADIYYHSICCQNHRLLAKQITMKNGRLFAMKIDKNFSIFNYDIAVHGDEKSAVYWGCIKQMALTTLSLFYNFEKIELEK</sequence>
<evidence type="ECO:0000313" key="1">
    <source>
        <dbReference type="EMBL" id="OHT14427.1"/>
    </source>
</evidence>
<name>A0A1J4KT45_9EUKA</name>
<dbReference type="GeneID" id="94832963"/>
<comment type="caution">
    <text evidence="1">The sequence shown here is derived from an EMBL/GenBank/DDBJ whole genome shotgun (WGS) entry which is preliminary data.</text>
</comment>
<accession>A0A1J4KT45</accession>
<dbReference type="Proteomes" id="UP000179807">
    <property type="component" value="Unassembled WGS sequence"/>
</dbReference>
<dbReference type="RefSeq" id="XP_068367563.1">
    <property type="nucleotide sequence ID" value="XM_068498259.1"/>
</dbReference>
<protein>
    <submittedName>
        <fullName evidence="1">Uncharacterized protein</fullName>
    </submittedName>
</protein>
<dbReference type="AlphaFoldDB" id="A0A1J4KT45"/>
<proteinExistence type="predicted"/>
<organism evidence="1 2">
    <name type="scientific">Tritrichomonas foetus</name>
    <dbReference type="NCBI Taxonomy" id="1144522"/>
    <lineage>
        <taxon>Eukaryota</taxon>
        <taxon>Metamonada</taxon>
        <taxon>Parabasalia</taxon>
        <taxon>Tritrichomonadida</taxon>
        <taxon>Tritrichomonadidae</taxon>
        <taxon>Tritrichomonas</taxon>
    </lineage>
</organism>
<gene>
    <name evidence="1" type="ORF">TRFO_15209</name>
</gene>